<dbReference type="Pfam" id="PF01869">
    <property type="entry name" value="BcrAD_BadFG"/>
    <property type="match status" value="1"/>
</dbReference>
<proteinExistence type="predicted"/>
<feature type="domain" description="ATPase BadF/BadG/BcrA/BcrD type" evidence="1">
    <location>
        <begin position="6"/>
        <end position="275"/>
    </location>
</feature>
<dbReference type="CDD" id="cd24007">
    <property type="entry name" value="ASKHA_NBD_eukNAGK-like"/>
    <property type="match status" value="1"/>
</dbReference>
<dbReference type="AlphaFoldDB" id="A0A974NL42"/>
<gene>
    <name evidence="2" type="ORF">I6J18_19660</name>
</gene>
<dbReference type="InterPro" id="IPR002731">
    <property type="entry name" value="ATPase_BadF"/>
</dbReference>
<dbReference type="PANTHER" id="PTHR43190">
    <property type="entry name" value="N-ACETYL-D-GLUCOSAMINE KINASE"/>
    <property type="match status" value="1"/>
</dbReference>
<dbReference type="Proteomes" id="UP000595254">
    <property type="component" value="Chromosome"/>
</dbReference>
<dbReference type="InterPro" id="IPR043129">
    <property type="entry name" value="ATPase_NBD"/>
</dbReference>
<reference evidence="2 3" key="1">
    <citation type="submission" date="2021-01" db="EMBL/GenBank/DDBJ databases">
        <title>FDA dAtabase for Regulatory Grade micrObial Sequences (FDA-ARGOS): Supporting development and validation of Infectious Disease Dx tests.</title>
        <authorList>
            <person name="Nelson B."/>
            <person name="Plummer A."/>
            <person name="Tallon L."/>
            <person name="Sadzewicz L."/>
            <person name="Zhao X."/>
            <person name="Boylan J."/>
            <person name="Ott S."/>
            <person name="Bowen H."/>
            <person name="Vavikolanu K."/>
            <person name="Mehta A."/>
            <person name="Aluvathingal J."/>
            <person name="Nadendla S."/>
            <person name="Myers T."/>
            <person name="Yan Y."/>
            <person name="Sichtig H."/>
        </authorList>
    </citation>
    <scope>NUCLEOTIDE SEQUENCE [LARGE SCALE GENOMIC DNA]</scope>
    <source>
        <strain evidence="2 3">FDAARGOS_1161</strain>
    </source>
</reference>
<dbReference type="RefSeq" id="WP_040373802.1">
    <property type="nucleotide sequence ID" value="NZ_CP068053.1"/>
</dbReference>
<accession>A0A974NL42</accession>
<name>A0A974NL42_PERPY</name>
<sequence length="299" mass="32377">MRYIMGVDGGGTKTEAVAYDLDGNKISEGKSGYGNLLINEKQAIINIIQAIKQCSITLQNEQCLFICLGLAGFGGVEDPQNIESELKKTFDSPFIIVNDGMIAHAALLKGKDGVLTISGTGSVSIGVHNGNEKMAGGWGHILGDEGSGYWIAVQAFMNMTKEEDEGIPYSHLTRVVLTELGYCSVTELKKFIYSATKAEISAFVPYIVQQAESGDEFSENVLIQAGSHLASSTLTVCQKLNYRKNVTVAIKGSVLTNIPMVQNSFIKQVKSALPEATFILEDVSSTLGCYYLSMKYIRK</sequence>
<keyword evidence="3" id="KW-1185">Reference proteome</keyword>
<dbReference type="Gene3D" id="3.30.420.40">
    <property type="match status" value="2"/>
</dbReference>
<dbReference type="SUPFAM" id="SSF53067">
    <property type="entry name" value="Actin-like ATPase domain"/>
    <property type="match status" value="2"/>
</dbReference>
<evidence type="ECO:0000259" key="1">
    <source>
        <dbReference type="Pfam" id="PF01869"/>
    </source>
</evidence>
<dbReference type="EMBL" id="CP068053">
    <property type="protein sequence ID" value="QQS99779.1"/>
    <property type="molecule type" value="Genomic_DNA"/>
</dbReference>
<dbReference type="PANTHER" id="PTHR43190:SF3">
    <property type="entry name" value="N-ACETYL-D-GLUCOSAMINE KINASE"/>
    <property type="match status" value="1"/>
</dbReference>
<evidence type="ECO:0000313" key="3">
    <source>
        <dbReference type="Proteomes" id="UP000595254"/>
    </source>
</evidence>
<evidence type="ECO:0000313" key="2">
    <source>
        <dbReference type="EMBL" id="QQS99779.1"/>
    </source>
</evidence>
<organism evidence="2 3">
    <name type="scientific">Peribacillus psychrosaccharolyticus</name>
    <name type="common">Bacillus psychrosaccharolyticus</name>
    <dbReference type="NCBI Taxonomy" id="1407"/>
    <lineage>
        <taxon>Bacteria</taxon>
        <taxon>Bacillati</taxon>
        <taxon>Bacillota</taxon>
        <taxon>Bacilli</taxon>
        <taxon>Bacillales</taxon>
        <taxon>Bacillaceae</taxon>
        <taxon>Peribacillus</taxon>
    </lineage>
</organism>
<protein>
    <submittedName>
        <fullName evidence="2">ATPase</fullName>
    </submittedName>
</protein>
<dbReference type="InterPro" id="IPR052519">
    <property type="entry name" value="Euk-type_GlcNAc_Kinase"/>
</dbReference>
<dbReference type="KEGG" id="ppsr:I6J18_19660"/>